<feature type="domain" description="Exonuclease" evidence="4">
    <location>
        <begin position="2"/>
        <end position="178"/>
    </location>
</feature>
<dbReference type="GO" id="GO:0003676">
    <property type="term" value="F:nucleic acid binding"/>
    <property type="evidence" value="ECO:0007669"/>
    <property type="project" value="InterPro"/>
</dbReference>
<dbReference type="AlphaFoldDB" id="A0A2K2FCA8"/>
<evidence type="ECO:0000313" key="5">
    <source>
        <dbReference type="EMBL" id="PNT98057.1"/>
    </source>
</evidence>
<dbReference type="Proteomes" id="UP000236151">
    <property type="component" value="Unassembled WGS sequence"/>
</dbReference>
<dbReference type="InterPro" id="IPR047201">
    <property type="entry name" value="ERI-1_3'hExo-like"/>
</dbReference>
<name>A0A2K2FCA8_9CLOT</name>
<dbReference type="SMART" id="SM00479">
    <property type="entry name" value="EXOIII"/>
    <property type="match status" value="1"/>
</dbReference>
<dbReference type="KEGG" id="cthd:CDO33_07085"/>
<evidence type="ECO:0000259" key="4">
    <source>
        <dbReference type="SMART" id="SM00479"/>
    </source>
</evidence>
<dbReference type="InterPro" id="IPR013520">
    <property type="entry name" value="Ribonucl_H"/>
</dbReference>
<sequence length="201" mass="23070">MNYIIFDLELNSKPFKNRHPNEIIEIGAVKLNEDLDVLGTFQSFVKPKLYKKLFSVVKNKTHITQADVNNAEDFKSVITRFRQWIGKDYILCSWGHDDMHHLKSNCEFQRIGSKWIRGSIDIQKQFSRISGLPAGHSFSLKSALERLEIPIRDELHRADIDALYTAEIFKRIYDKLDTQVVAPQNKAKKGLIGGDPSAGRN</sequence>
<keyword evidence="6" id="KW-1185">Reference proteome</keyword>
<dbReference type="PANTHER" id="PTHR23044">
    <property type="entry name" value="3'-5' EXONUCLEASE ERI1-RELATED"/>
    <property type="match status" value="1"/>
</dbReference>
<dbReference type="SUPFAM" id="SSF53098">
    <property type="entry name" value="Ribonuclease H-like"/>
    <property type="match status" value="1"/>
</dbReference>
<evidence type="ECO:0000256" key="1">
    <source>
        <dbReference type="ARBA" id="ARBA00022722"/>
    </source>
</evidence>
<dbReference type="RefSeq" id="WP_103081969.1">
    <property type="nucleotide sequence ID" value="NZ_CP021850.1"/>
</dbReference>
<dbReference type="Gene3D" id="3.30.420.10">
    <property type="entry name" value="Ribonuclease H-like superfamily/Ribonuclease H"/>
    <property type="match status" value="1"/>
</dbReference>
<keyword evidence="3" id="KW-0269">Exonuclease</keyword>
<dbReference type="PANTHER" id="PTHR23044:SF61">
    <property type="entry name" value="3'-5' EXORIBONUCLEASE 1-RELATED"/>
    <property type="match status" value="1"/>
</dbReference>
<protein>
    <submittedName>
        <fullName evidence="5">DNA polymerase III</fullName>
    </submittedName>
</protein>
<dbReference type="InterPro" id="IPR036397">
    <property type="entry name" value="RNaseH_sf"/>
</dbReference>
<comment type="caution">
    <text evidence="5">The sequence shown here is derived from an EMBL/GenBank/DDBJ whole genome shotgun (WGS) entry which is preliminary data.</text>
</comment>
<dbReference type="Pfam" id="PF00929">
    <property type="entry name" value="RNase_T"/>
    <property type="match status" value="1"/>
</dbReference>
<dbReference type="CDD" id="cd06133">
    <property type="entry name" value="ERI-1_3'hExo_like"/>
    <property type="match status" value="1"/>
</dbReference>
<organism evidence="5 6">
    <name type="scientific">Clostridium thermosuccinogenes</name>
    <dbReference type="NCBI Taxonomy" id="84032"/>
    <lineage>
        <taxon>Bacteria</taxon>
        <taxon>Bacillati</taxon>
        <taxon>Bacillota</taxon>
        <taxon>Clostridia</taxon>
        <taxon>Eubacteriales</taxon>
        <taxon>Clostridiaceae</taxon>
        <taxon>Clostridium</taxon>
    </lineage>
</organism>
<gene>
    <name evidence="5" type="ORF">CDQ84_11960</name>
</gene>
<dbReference type="GO" id="GO:0000175">
    <property type="term" value="F:3'-5'-RNA exonuclease activity"/>
    <property type="evidence" value="ECO:0007669"/>
    <property type="project" value="InterPro"/>
</dbReference>
<dbReference type="OrthoDB" id="159416at2"/>
<evidence type="ECO:0000256" key="3">
    <source>
        <dbReference type="ARBA" id="ARBA00022839"/>
    </source>
</evidence>
<dbReference type="InterPro" id="IPR051274">
    <property type="entry name" value="3-5_Exoribonuclease"/>
</dbReference>
<dbReference type="InterPro" id="IPR012337">
    <property type="entry name" value="RNaseH-like_sf"/>
</dbReference>
<evidence type="ECO:0000256" key="2">
    <source>
        <dbReference type="ARBA" id="ARBA00022801"/>
    </source>
</evidence>
<reference evidence="5 6" key="1">
    <citation type="submission" date="2017-06" db="EMBL/GenBank/DDBJ databases">
        <title>Investigating the central metabolism of Clostridium thermosuccinogenes.</title>
        <authorList>
            <person name="Koendjbiharie J.G."/>
            <person name="van Kranenburg R."/>
        </authorList>
    </citation>
    <scope>NUCLEOTIDE SEQUENCE [LARGE SCALE GENOMIC DNA]</scope>
    <source>
        <strain evidence="5 6">DSM 5806</strain>
    </source>
</reference>
<keyword evidence="1" id="KW-0540">Nuclease</keyword>
<keyword evidence="2" id="KW-0378">Hydrolase</keyword>
<evidence type="ECO:0000313" key="6">
    <source>
        <dbReference type="Proteomes" id="UP000236151"/>
    </source>
</evidence>
<proteinExistence type="predicted"/>
<dbReference type="EMBL" id="NIOJ01000031">
    <property type="protein sequence ID" value="PNT98057.1"/>
    <property type="molecule type" value="Genomic_DNA"/>
</dbReference>
<accession>A0A2K2FCA8</accession>